<sequence length="371" mass="39588">MTPTASPRDASELAVLVPYQLGYHPGPSLVLAALHGRRLGMVQRLDLVDDPRACAALAEHSIAIMVRERAQGVVVLAFEDDEGGSRPFRAAVTSAALAAGLAVPDHVVVRDGRCWVPGCDDGCCPPQVRALPRPEEVPAVAPFVMAGVRPLASREELVATVVPPTDETRAEGVAQVIVSGEPVPVDDDELAALWSHVLDPRRSARPVGDLPDAELAVLGGSLLDVQWRDALMAVLAPGFFSLDDVPLEVGWLALDAAAECPWVDCWEGDDELPQAGEWSDELLVVRGRLVELARLLPQPLTPTVLVTVAHLAWWAGDGTITGICLERALEIDPEHRLADLMLRLLATGVRPWALPPAEGPQPGRDSIGRAS</sequence>
<dbReference type="Proteomes" id="UP000182938">
    <property type="component" value="Chromosome"/>
</dbReference>
<dbReference type="AlphaFoldDB" id="A0A1L3MFZ1"/>
<evidence type="ECO:0008006" key="3">
    <source>
        <dbReference type="Google" id="ProtNLM"/>
    </source>
</evidence>
<dbReference type="EMBL" id="CP013290">
    <property type="protein sequence ID" value="APH01106.1"/>
    <property type="molecule type" value="Genomic_DNA"/>
</dbReference>
<evidence type="ECO:0000313" key="2">
    <source>
        <dbReference type="Proteomes" id="UP000182938"/>
    </source>
</evidence>
<proteinExistence type="predicted"/>
<accession>A0A1L3MFZ1</accession>
<dbReference type="KEGG" id="jte:ASJ30_05770"/>
<dbReference type="RefSeq" id="WP_072624265.1">
    <property type="nucleotide sequence ID" value="NZ_CP013290.1"/>
</dbReference>
<dbReference type="InterPro" id="IPR025447">
    <property type="entry name" value="DUF4192"/>
</dbReference>
<dbReference type="Pfam" id="PF13830">
    <property type="entry name" value="DUF4192"/>
    <property type="match status" value="2"/>
</dbReference>
<reference evidence="1 2" key="1">
    <citation type="submission" date="2015-11" db="EMBL/GenBank/DDBJ databases">
        <authorList>
            <person name="Zhang Y."/>
            <person name="Guo Z."/>
        </authorList>
    </citation>
    <scope>NUCLEOTIDE SEQUENCE [LARGE SCALE GENOMIC DNA]</scope>
    <source>
        <strain evidence="1 2">YFY001</strain>
    </source>
</reference>
<name>A0A1L3MFZ1_9MICO</name>
<gene>
    <name evidence="1" type="ORF">ASJ30_05770</name>
</gene>
<protein>
    <recommendedName>
        <fullName evidence="3">DUF4192 domain-containing protein</fullName>
    </recommendedName>
</protein>
<keyword evidence="2" id="KW-1185">Reference proteome</keyword>
<organism evidence="1 2">
    <name type="scientific">Janibacter indicus</name>
    <dbReference type="NCBI Taxonomy" id="857417"/>
    <lineage>
        <taxon>Bacteria</taxon>
        <taxon>Bacillati</taxon>
        <taxon>Actinomycetota</taxon>
        <taxon>Actinomycetes</taxon>
        <taxon>Micrococcales</taxon>
        <taxon>Intrasporangiaceae</taxon>
        <taxon>Janibacter</taxon>
    </lineage>
</organism>
<evidence type="ECO:0000313" key="1">
    <source>
        <dbReference type="EMBL" id="APH01106.1"/>
    </source>
</evidence>